<dbReference type="OrthoDB" id="2192830at2759"/>
<dbReference type="PANTHER" id="PTHR20932:SF8">
    <property type="entry name" value="LD22649P"/>
    <property type="match status" value="1"/>
</dbReference>
<proteinExistence type="predicted"/>
<dbReference type="InterPro" id="IPR036779">
    <property type="entry name" value="LysM_dom_sf"/>
</dbReference>
<dbReference type="InterPro" id="IPR045030">
    <property type="entry name" value="LYSM1-4"/>
</dbReference>
<dbReference type="Proteomes" id="UP000612746">
    <property type="component" value="Unassembled WGS sequence"/>
</dbReference>
<name>A0A8H7Q6Y4_9FUNG</name>
<feature type="region of interest" description="Disordered" evidence="1">
    <location>
        <begin position="305"/>
        <end position="335"/>
    </location>
</feature>
<dbReference type="AlphaFoldDB" id="A0A8H7Q6Y4"/>
<dbReference type="Gene3D" id="3.10.350.10">
    <property type="entry name" value="LysM domain"/>
    <property type="match status" value="1"/>
</dbReference>
<dbReference type="PROSITE" id="PS51782">
    <property type="entry name" value="LYSM"/>
    <property type="match status" value="1"/>
</dbReference>
<sequence>MTRRHIACVDHPLSPDATESIPPPHILVSQNSTPEITLSKWTHAYRRKYPHQPLRRNSDDSIFVQAILHKVKKNDTVAGIGLFYGIPLNVVDTLQLSKLKKANRLWTNDSIHARRILYIPLKDCLSLTDYTIDKEAQTITFYKALPNVPHTQELQSPFPNDTTWRHITKVPLQSDDDSHTLPAHDRCKLPSFGIPYSDDPAYQETGSESSFGSSSDSSSFTRSQLSNGTQSPTLSSFHIVECTADLVNVKASELSFFAPPQHQQASSCPSTPPLNLYSSPPLSAYQPLNGHAKSWMEGIRTSLESLRPSSPSTNEHKLTVFSINGQPEKKDVGWR</sequence>
<gene>
    <name evidence="3" type="ORF">INT44_003153</name>
</gene>
<feature type="domain" description="LysM" evidence="2">
    <location>
        <begin position="67"/>
        <end position="113"/>
    </location>
</feature>
<dbReference type="CDD" id="cd00118">
    <property type="entry name" value="LysM"/>
    <property type="match status" value="1"/>
</dbReference>
<protein>
    <recommendedName>
        <fullName evidence="2">LysM domain-containing protein</fullName>
    </recommendedName>
</protein>
<evidence type="ECO:0000313" key="4">
    <source>
        <dbReference type="Proteomes" id="UP000612746"/>
    </source>
</evidence>
<organism evidence="3 4">
    <name type="scientific">Umbelopsis vinacea</name>
    <dbReference type="NCBI Taxonomy" id="44442"/>
    <lineage>
        <taxon>Eukaryota</taxon>
        <taxon>Fungi</taxon>
        <taxon>Fungi incertae sedis</taxon>
        <taxon>Mucoromycota</taxon>
        <taxon>Mucoromycotina</taxon>
        <taxon>Umbelopsidomycetes</taxon>
        <taxon>Umbelopsidales</taxon>
        <taxon>Umbelopsidaceae</taxon>
        <taxon>Umbelopsis</taxon>
    </lineage>
</organism>
<evidence type="ECO:0000313" key="3">
    <source>
        <dbReference type="EMBL" id="KAG2186926.1"/>
    </source>
</evidence>
<dbReference type="EMBL" id="JAEPRA010000004">
    <property type="protein sequence ID" value="KAG2186926.1"/>
    <property type="molecule type" value="Genomic_DNA"/>
</dbReference>
<keyword evidence="4" id="KW-1185">Reference proteome</keyword>
<accession>A0A8H7Q6Y4</accession>
<feature type="compositionally biased region" description="Low complexity" evidence="1">
    <location>
        <begin position="203"/>
        <end position="226"/>
    </location>
</feature>
<evidence type="ECO:0000259" key="2">
    <source>
        <dbReference type="PROSITE" id="PS51782"/>
    </source>
</evidence>
<reference evidence="3" key="1">
    <citation type="submission" date="2020-12" db="EMBL/GenBank/DDBJ databases">
        <title>Metabolic potential, ecology and presence of endohyphal bacteria is reflected in genomic diversity of Mucoromycotina.</title>
        <authorList>
            <person name="Muszewska A."/>
            <person name="Okrasinska A."/>
            <person name="Steczkiewicz K."/>
            <person name="Drgas O."/>
            <person name="Orlowska M."/>
            <person name="Perlinska-Lenart U."/>
            <person name="Aleksandrzak-Piekarczyk T."/>
            <person name="Szatraj K."/>
            <person name="Zielenkiewicz U."/>
            <person name="Pilsyk S."/>
            <person name="Malc E."/>
            <person name="Mieczkowski P."/>
            <person name="Kruszewska J.S."/>
            <person name="Biernat P."/>
            <person name="Pawlowska J."/>
        </authorList>
    </citation>
    <scope>NUCLEOTIDE SEQUENCE</scope>
    <source>
        <strain evidence="3">WA0000051536</strain>
    </source>
</reference>
<dbReference type="Pfam" id="PF01476">
    <property type="entry name" value="LysM"/>
    <property type="match status" value="1"/>
</dbReference>
<evidence type="ECO:0000256" key="1">
    <source>
        <dbReference type="SAM" id="MobiDB-lite"/>
    </source>
</evidence>
<comment type="caution">
    <text evidence="3">The sequence shown here is derived from an EMBL/GenBank/DDBJ whole genome shotgun (WGS) entry which is preliminary data.</text>
</comment>
<feature type="region of interest" description="Disordered" evidence="1">
    <location>
        <begin position="198"/>
        <end position="231"/>
    </location>
</feature>
<dbReference type="InterPro" id="IPR018392">
    <property type="entry name" value="LysM"/>
</dbReference>
<dbReference type="PANTHER" id="PTHR20932">
    <property type="entry name" value="LYSM AND PUTATIVE PEPTIDOGLYCAN-BINDING DOMAIN-CONTAINING PROTEIN"/>
    <property type="match status" value="1"/>
</dbReference>